<evidence type="ECO:0000256" key="5">
    <source>
        <dbReference type="ARBA" id="ARBA00023004"/>
    </source>
</evidence>
<keyword evidence="4" id="KW-0249">Electron transport</keyword>
<reference evidence="9 10" key="1">
    <citation type="submission" date="2016-10" db="EMBL/GenBank/DDBJ databases">
        <title>Alkaliphiles isolated from bioreactors.</title>
        <authorList>
            <person name="Salah Z."/>
            <person name="Rout S.P."/>
            <person name="Humphreys P.N."/>
        </authorList>
    </citation>
    <scope>NUCLEOTIDE SEQUENCE [LARGE SCALE GENOMIC DNA]</scope>
    <source>
        <strain evidence="9 10">ZS02</strain>
    </source>
</reference>
<keyword evidence="2 7" id="KW-0349">Heme</keyword>
<keyword evidence="5 6" id="KW-0408">Iron</keyword>
<keyword evidence="10" id="KW-1185">Reference proteome</keyword>
<dbReference type="GO" id="GO:0020037">
    <property type="term" value="F:heme binding"/>
    <property type="evidence" value="ECO:0007669"/>
    <property type="project" value="InterPro"/>
</dbReference>
<feature type="signal peptide" evidence="8">
    <location>
        <begin position="1"/>
        <end position="21"/>
    </location>
</feature>
<dbReference type="Proteomes" id="UP000187526">
    <property type="component" value="Unassembled WGS sequence"/>
</dbReference>
<dbReference type="STRING" id="418702.BJN45_15835"/>
<comment type="caution">
    <text evidence="9">The sequence shown here is derived from an EMBL/GenBank/DDBJ whole genome shotgun (WGS) entry which is preliminary data.</text>
</comment>
<organism evidence="9 10">
    <name type="scientific">Azonexus hydrophilus</name>
    <dbReference type="NCBI Taxonomy" id="418702"/>
    <lineage>
        <taxon>Bacteria</taxon>
        <taxon>Pseudomonadati</taxon>
        <taxon>Pseudomonadota</taxon>
        <taxon>Betaproteobacteria</taxon>
        <taxon>Rhodocyclales</taxon>
        <taxon>Azonexaceae</taxon>
        <taxon>Azonexus</taxon>
    </lineage>
</organism>
<evidence type="ECO:0000313" key="10">
    <source>
        <dbReference type="Proteomes" id="UP000187526"/>
    </source>
</evidence>
<feature type="binding site" description="axial binding residue" evidence="6">
    <location>
        <position position="145"/>
    </location>
    <ligand>
        <name>heme c</name>
        <dbReference type="ChEBI" id="CHEBI:61717"/>
    </ligand>
    <ligandPart>
        <name>Fe</name>
        <dbReference type="ChEBI" id="CHEBI:18248"/>
    </ligandPart>
</feature>
<comment type="PTM">
    <text evidence="7">Binds 1 heme group per subunit.</text>
</comment>
<evidence type="ECO:0000256" key="4">
    <source>
        <dbReference type="ARBA" id="ARBA00022982"/>
    </source>
</evidence>
<name>A0A1R1I081_9RHOO</name>
<dbReference type="InterPro" id="IPR015984">
    <property type="entry name" value="Cyt_c_prime_subgr"/>
</dbReference>
<dbReference type="GO" id="GO:0009055">
    <property type="term" value="F:electron transfer activity"/>
    <property type="evidence" value="ECO:0007669"/>
    <property type="project" value="InterPro"/>
</dbReference>
<dbReference type="InterPro" id="IPR010980">
    <property type="entry name" value="Cyt_c/b562"/>
</dbReference>
<dbReference type="SUPFAM" id="SSF47175">
    <property type="entry name" value="Cytochromes"/>
    <property type="match status" value="1"/>
</dbReference>
<dbReference type="PIRSF" id="PIRSF000027">
    <property type="entry name" value="Cytc_c_prime"/>
    <property type="match status" value="1"/>
</dbReference>
<dbReference type="Pfam" id="PF01322">
    <property type="entry name" value="Cytochrom_C_2"/>
    <property type="match status" value="1"/>
</dbReference>
<sequence length="153" mass="16043">MKSKILLALLATATLAAGAHAQVKVEDAIKWRQSAYATMGWSMGRIKANVDGTYNKDEVVKAANVIQAIANSGMGALYVPGSDKGKGWAETRVKPELFTDGPKVGKIAGDFNQAANELAKVAATGDAAAVKTAFGKLGGTCKACHDDYRKDNK</sequence>
<feature type="chain" id="PRO_5012887271" evidence="8">
    <location>
        <begin position="22"/>
        <end position="153"/>
    </location>
</feature>
<evidence type="ECO:0000313" key="9">
    <source>
        <dbReference type="EMBL" id="OMG52121.1"/>
    </source>
</evidence>
<evidence type="ECO:0000256" key="3">
    <source>
        <dbReference type="ARBA" id="ARBA00022723"/>
    </source>
</evidence>
<keyword evidence="1" id="KW-0813">Transport</keyword>
<dbReference type="Gene3D" id="1.20.120.10">
    <property type="entry name" value="Cytochrome c/b562"/>
    <property type="match status" value="1"/>
</dbReference>
<feature type="binding site" description="covalent" evidence="7">
    <location>
        <position position="141"/>
    </location>
    <ligand>
        <name>heme c</name>
        <dbReference type="ChEBI" id="CHEBI:61717"/>
    </ligand>
</feature>
<dbReference type="OrthoDB" id="5520910at2"/>
<dbReference type="InterPro" id="IPR002321">
    <property type="entry name" value="Cyt_c_II"/>
</dbReference>
<dbReference type="GO" id="GO:0005506">
    <property type="term" value="F:iron ion binding"/>
    <property type="evidence" value="ECO:0007669"/>
    <property type="project" value="InterPro"/>
</dbReference>
<evidence type="ECO:0000256" key="6">
    <source>
        <dbReference type="PIRSR" id="PIRSR000027-1"/>
    </source>
</evidence>
<dbReference type="AlphaFoldDB" id="A0A1R1I081"/>
<keyword evidence="8" id="KW-0732">Signal</keyword>
<evidence type="ECO:0000256" key="1">
    <source>
        <dbReference type="ARBA" id="ARBA00022448"/>
    </source>
</evidence>
<dbReference type="InterPro" id="IPR012127">
    <property type="entry name" value="Cyt_c_prime"/>
</dbReference>
<dbReference type="PRINTS" id="PR00608">
    <property type="entry name" value="CYTCHROMECII"/>
</dbReference>
<dbReference type="PROSITE" id="PS51009">
    <property type="entry name" value="CYTCII"/>
    <property type="match status" value="1"/>
</dbReference>
<dbReference type="EMBL" id="MTHD01000006">
    <property type="protein sequence ID" value="OMG52121.1"/>
    <property type="molecule type" value="Genomic_DNA"/>
</dbReference>
<evidence type="ECO:0000256" key="7">
    <source>
        <dbReference type="PIRSR" id="PIRSR000027-2"/>
    </source>
</evidence>
<keyword evidence="3 6" id="KW-0479">Metal-binding</keyword>
<accession>A0A1R1I081</accession>
<gene>
    <name evidence="9" type="ORF">BJN45_15835</name>
</gene>
<evidence type="ECO:0000256" key="2">
    <source>
        <dbReference type="ARBA" id="ARBA00022617"/>
    </source>
</evidence>
<evidence type="ECO:0000256" key="8">
    <source>
        <dbReference type="SAM" id="SignalP"/>
    </source>
</evidence>
<protein>
    <submittedName>
        <fullName evidence="9">Cytochrome C</fullName>
    </submittedName>
</protein>
<proteinExistence type="predicted"/>
<dbReference type="RefSeq" id="WP_076097010.1">
    <property type="nucleotide sequence ID" value="NZ_MTHD01000006.1"/>
</dbReference>
<feature type="binding site" description="covalent" evidence="7">
    <location>
        <position position="144"/>
    </location>
    <ligand>
        <name>heme c</name>
        <dbReference type="ChEBI" id="CHEBI:61717"/>
    </ligand>
</feature>
<dbReference type="GO" id="GO:0022900">
    <property type="term" value="P:electron transport chain"/>
    <property type="evidence" value="ECO:0007669"/>
    <property type="project" value="InterPro"/>
</dbReference>
<dbReference type="GO" id="GO:0042597">
    <property type="term" value="C:periplasmic space"/>
    <property type="evidence" value="ECO:0007669"/>
    <property type="project" value="InterPro"/>
</dbReference>